<dbReference type="AlphaFoldDB" id="A0A067A176"/>
<sequence length="278" mass="31517">MKPFLAVLLVALILVFFVWRSQTKWLQYTEEKTQQITNAPLKEQCVVNLSEVAALPPIVQKYFHLALTDNAPIIQKVHLIQAGGFRAKPELKDWSPMSAEQYFSTTLPGFVWKAKIQMLPGISIEVCDAYLKHHGQMKGNIAGIFPIINAHDRSELDQGALQRYLAEAVWFPTALLPSQGVEWKAIDDHKALATLSVGDTSVSLTFEFNTKGEIISAFAPDRYREVSGNFIPTPWKAKYANYASFSYYRVPSYGEVGWELPDQMYSYFKADIPQIEFE</sequence>
<keyword evidence="2" id="KW-1185">Reference proteome</keyword>
<protein>
    <submittedName>
        <fullName evidence="1">Uncharacterized protein</fullName>
    </submittedName>
</protein>
<reference evidence="1 2" key="1">
    <citation type="submission" date="2014-04" db="EMBL/GenBank/DDBJ databases">
        <title>Draft genome sequence of Hydrogenovibrio marinus MH-110, a model organism for aerobic H2 metabolism.</title>
        <authorList>
            <person name="Cha H.J."/>
            <person name="Jo B.H."/>
            <person name="Hwang B.H."/>
        </authorList>
    </citation>
    <scope>NUCLEOTIDE SEQUENCE [LARGE SCALE GENOMIC DNA]</scope>
    <source>
        <strain evidence="1 2">MH-110</strain>
    </source>
</reference>
<dbReference type="EMBL" id="JMIU01000001">
    <property type="protein sequence ID" value="KDN96105.1"/>
    <property type="molecule type" value="Genomic_DNA"/>
</dbReference>
<evidence type="ECO:0000313" key="1">
    <source>
        <dbReference type="EMBL" id="KDN96105.1"/>
    </source>
</evidence>
<gene>
    <name evidence="1" type="ORF">EI16_07400</name>
</gene>
<dbReference type="Proteomes" id="UP000027341">
    <property type="component" value="Unassembled WGS sequence"/>
</dbReference>
<dbReference type="STRING" id="28885.EI16_07400"/>
<evidence type="ECO:0000313" key="2">
    <source>
        <dbReference type="Proteomes" id="UP000027341"/>
    </source>
</evidence>
<name>A0A067A176_HYDMR</name>
<dbReference type="Pfam" id="PF21900">
    <property type="entry name" value="DUF6920"/>
    <property type="match status" value="1"/>
</dbReference>
<dbReference type="RefSeq" id="WP_051623073.1">
    <property type="nucleotide sequence ID" value="NZ_AP020335.1"/>
</dbReference>
<accession>A0A067A176</accession>
<comment type="caution">
    <text evidence="1">The sequence shown here is derived from an EMBL/GenBank/DDBJ whole genome shotgun (WGS) entry which is preliminary data.</text>
</comment>
<dbReference type="InterPro" id="IPR054213">
    <property type="entry name" value="DUF6920"/>
</dbReference>
<proteinExistence type="predicted"/>
<organism evidence="1 2">
    <name type="scientific">Hydrogenovibrio marinus</name>
    <dbReference type="NCBI Taxonomy" id="28885"/>
    <lineage>
        <taxon>Bacteria</taxon>
        <taxon>Pseudomonadati</taxon>
        <taxon>Pseudomonadota</taxon>
        <taxon>Gammaproteobacteria</taxon>
        <taxon>Thiotrichales</taxon>
        <taxon>Piscirickettsiaceae</taxon>
        <taxon>Hydrogenovibrio</taxon>
    </lineage>
</organism>